<dbReference type="Pfam" id="PF13410">
    <property type="entry name" value="GST_C_2"/>
    <property type="match status" value="1"/>
</dbReference>
<dbReference type="InterPro" id="IPR036282">
    <property type="entry name" value="Glutathione-S-Trfase_C_sf"/>
</dbReference>
<dbReference type="Gene3D" id="3.40.50.1820">
    <property type="entry name" value="alpha/beta hydrolase"/>
    <property type="match status" value="1"/>
</dbReference>
<dbReference type="Pfam" id="PF02798">
    <property type="entry name" value="GST_N"/>
    <property type="match status" value="1"/>
</dbReference>
<dbReference type="SUPFAM" id="SSF47616">
    <property type="entry name" value="GST C-terminal domain-like"/>
    <property type="match status" value="1"/>
</dbReference>
<evidence type="ECO:0000313" key="4">
    <source>
        <dbReference type="Proteomes" id="UP000247233"/>
    </source>
</evidence>
<dbReference type="RefSeq" id="XP_025398719.1">
    <property type="nucleotide sequence ID" value="XM_025539430.1"/>
</dbReference>
<name>A0A317VZB5_9EURO</name>
<dbReference type="InterPro" id="IPR036249">
    <property type="entry name" value="Thioredoxin-like_sf"/>
</dbReference>
<dbReference type="InterPro" id="IPR029058">
    <property type="entry name" value="AB_hydrolase_fold"/>
</dbReference>
<dbReference type="InterPro" id="IPR050802">
    <property type="entry name" value="EF-GSTs"/>
</dbReference>
<evidence type="ECO:0000259" key="2">
    <source>
        <dbReference type="PROSITE" id="PS50405"/>
    </source>
</evidence>
<dbReference type="InterPro" id="IPR040079">
    <property type="entry name" value="Glutathione_S-Trfase"/>
</dbReference>
<dbReference type="Pfam" id="PF12697">
    <property type="entry name" value="Abhydrolase_6"/>
    <property type="match status" value="1"/>
</dbReference>
<dbReference type="InterPro" id="IPR010987">
    <property type="entry name" value="Glutathione-S-Trfase_C-like"/>
</dbReference>
<dbReference type="SUPFAM" id="SSF53474">
    <property type="entry name" value="alpha/beta-Hydrolases"/>
    <property type="match status" value="1"/>
</dbReference>
<dbReference type="GO" id="GO:0005634">
    <property type="term" value="C:nucleus"/>
    <property type="evidence" value="ECO:0007669"/>
    <property type="project" value="TreeGrafter"/>
</dbReference>
<dbReference type="PANTHER" id="PTHR43986:SF10">
    <property type="entry name" value="ELONGATION FACTOR EEF-1B GAMMA SUBUNIT, PUTATIVE (AFU_ORTHOLOGUE AFUA_1G17120)-RELATED"/>
    <property type="match status" value="1"/>
</dbReference>
<dbReference type="Gene3D" id="1.20.1050.10">
    <property type="match status" value="1"/>
</dbReference>
<keyword evidence="4" id="KW-1185">Reference proteome</keyword>
<dbReference type="SUPFAM" id="SSF52833">
    <property type="entry name" value="Thioredoxin-like"/>
    <property type="match status" value="1"/>
</dbReference>
<dbReference type="PANTHER" id="PTHR43986">
    <property type="entry name" value="ELONGATION FACTOR 1-GAMMA"/>
    <property type="match status" value="1"/>
</dbReference>
<comment type="similarity">
    <text evidence="1">Belongs to the GST superfamily.</text>
</comment>
<dbReference type="InterPro" id="IPR000073">
    <property type="entry name" value="AB_hydrolase_1"/>
</dbReference>
<feature type="domain" description="GST C-terminal" evidence="2">
    <location>
        <begin position="478"/>
        <end position="612"/>
    </location>
</feature>
<evidence type="ECO:0000256" key="1">
    <source>
        <dbReference type="ARBA" id="ARBA00007409"/>
    </source>
</evidence>
<dbReference type="Gene3D" id="3.40.30.10">
    <property type="entry name" value="Glutaredoxin"/>
    <property type="match status" value="1"/>
</dbReference>
<dbReference type="AlphaFoldDB" id="A0A317VZB5"/>
<reference evidence="3 4" key="1">
    <citation type="submission" date="2016-12" db="EMBL/GenBank/DDBJ databases">
        <title>The genomes of Aspergillus section Nigri reveals drivers in fungal speciation.</title>
        <authorList>
            <consortium name="DOE Joint Genome Institute"/>
            <person name="Vesth T.C."/>
            <person name="Nybo J."/>
            <person name="Theobald S."/>
            <person name="Brandl J."/>
            <person name="Frisvad J.C."/>
            <person name="Nielsen K.F."/>
            <person name="Lyhne E.K."/>
            <person name="Kogle M.E."/>
            <person name="Kuo A."/>
            <person name="Riley R."/>
            <person name="Clum A."/>
            <person name="Nolan M."/>
            <person name="Lipzen A."/>
            <person name="Salamov A."/>
            <person name="Henrissat B."/>
            <person name="Wiebenga A."/>
            <person name="De Vries R.P."/>
            <person name="Grigoriev I.V."/>
            <person name="Mortensen U.H."/>
            <person name="Andersen M.R."/>
            <person name="Baker S.E."/>
        </authorList>
    </citation>
    <scope>NUCLEOTIDE SEQUENCE [LARGE SCALE GENOMIC DNA]</scope>
    <source>
        <strain evidence="3 4">CBS 117.55</strain>
    </source>
</reference>
<dbReference type="GO" id="GO:0006414">
    <property type="term" value="P:translational elongation"/>
    <property type="evidence" value="ECO:0007669"/>
    <property type="project" value="TreeGrafter"/>
</dbReference>
<dbReference type="Proteomes" id="UP000247233">
    <property type="component" value="Unassembled WGS sequence"/>
</dbReference>
<organism evidence="3 4">
    <name type="scientific">Aspergillus heteromorphus CBS 117.55</name>
    <dbReference type="NCBI Taxonomy" id="1448321"/>
    <lineage>
        <taxon>Eukaryota</taxon>
        <taxon>Fungi</taxon>
        <taxon>Dikarya</taxon>
        <taxon>Ascomycota</taxon>
        <taxon>Pezizomycotina</taxon>
        <taxon>Eurotiomycetes</taxon>
        <taxon>Eurotiomycetidae</taxon>
        <taxon>Eurotiales</taxon>
        <taxon>Aspergillaceae</taxon>
        <taxon>Aspergillus</taxon>
        <taxon>Aspergillus subgen. Circumdati</taxon>
    </lineage>
</organism>
<dbReference type="SFLD" id="SFLDS00019">
    <property type="entry name" value="Glutathione_Transferase_(cytos"/>
    <property type="match status" value="1"/>
</dbReference>
<dbReference type="PROSITE" id="PS50405">
    <property type="entry name" value="GST_CTER"/>
    <property type="match status" value="1"/>
</dbReference>
<dbReference type="GO" id="GO:0005737">
    <property type="term" value="C:cytoplasm"/>
    <property type="evidence" value="ECO:0007669"/>
    <property type="project" value="TreeGrafter"/>
</dbReference>
<dbReference type="SFLD" id="SFLDG00358">
    <property type="entry name" value="Main_(cytGST)"/>
    <property type="match status" value="1"/>
</dbReference>
<dbReference type="GeneID" id="37061667"/>
<dbReference type="EMBL" id="MSFL01000015">
    <property type="protein sequence ID" value="PWY79696.1"/>
    <property type="molecule type" value="Genomic_DNA"/>
</dbReference>
<protein>
    <recommendedName>
        <fullName evidence="2">GST C-terminal domain-containing protein</fullName>
    </recommendedName>
</protein>
<sequence>MYQFFPTEFFNFEYLRILATAPFHGSEIGECLSARSQLPSTCDPESWYRVWTAQAEQAVANGEEALAAGDKPGAAWAFLRASNYFRTSEFFLHCDVTDGRMLGAMERSVGVFERGAELLQGTRVVGVEVPYEEGVGGKVGGRLPGRLFLPTVGRQGKIPLVVQMGGFDSTQEELYFVGPAGAVGRGYAVLTFEGPGQGIVLRRDGLKLRPDWEAVTSRVLDVVESQLASEYALDMDRIAVVGSSLGGYLSLRAAADPRVAACISFDGCYDLFDVTRSRMPGWFINGWLNGTLSDGFFNFVVNRLAAWNFQLRWEFGHSMWVYGVDTPAEVMRMMRRFHLRGYLEKIKCSVLVTGAADTFYFTPELNAERIFEGLGHLPEEKKRLWIGRGVEGGGLQAKVAAFGIMHIQAAATLNNLTLTIPPFPFGTENKTPAFLAKFPTGKVPAFEGVEGTTLVESDAIAWYIAGSGPCGPALQGRNVADQARIRQWISFSENEVYGAMLSVVLWRAGFRRYDDSVEAGAVAAMEYALGVVERHLQQKQEQGGFLVGGELTLADLTLASALYWAFMHYLDRGERERFPGVVAWYLRVIGGDKVREVFGEAVLVEKKMVAPV</sequence>
<dbReference type="CDD" id="cd03044">
    <property type="entry name" value="GST_N_EF1Bgamma"/>
    <property type="match status" value="1"/>
</dbReference>
<dbReference type="STRING" id="1448321.A0A317VZB5"/>
<comment type="caution">
    <text evidence="3">The sequence shown here is derived from an EMBL/GenBank/DDBJ whole genome shotgun (WGS) entry which is preliminary data.</text>
</comment>
<proteinExistence type="inferred from homology"/>
<gene>
    <name evidence="3" type="ORF">BO70DRAFT_293213</name>
</gene>
<dbReference type="Gene3D" id="1.20.1440.110">
    <property type="entry name" value="acylaminoacyl peptidase"/>
    <property type="match status" value="1"/>
</dbReference>
<dbReference type="OrthoDB" id="249703at2759"/>
<dbReference type="InterPro" id="IPR004045">
    <property type="entry name" value="Glutathione_S-Trfase_N"/>
</dbReference>
<dbReference type="VEuPathDB" id="FungiDB:BO70DRAFT_293213"/>
<evidence type="ECO:0000313" key="3">
    <source>
        <dbReference type="EMBL" id="PWY79696.1"/>
    </source>
</evidence>
<accession>A0A317VZB5</accession>
<dbReference type="CDD" id="cd03181">
    <property type="entry name" value="GST_C_EF1Bgamma_like"/>
    <property type="match status" value="1"/>
</dbReference>